<sequence>LSPENAEDYIDYLRSVGRLDEAAVRLAAIVNDESFVSKEGKSNYQARDVYEEAILTVVTVRDFTQVFDSYAQFEESMIAAKMETTAEMGQEEEGLCYLGNIDNTSFFHSFTYEWLNSFPASNQMT</sequence>
<accession>A0ABV0MTC1</accession>
<dbReference type="InterPro" id="IPR056350">
    <property type="entry name" value="HAT_Syf1_central"/>
</dbReference>
<dbReference type="Proteomes" id="UP001476798">
    <property type="component" value="Unassembled WGS sequence"/>
</dbReference>
<keyword evidence="3" id="KW-1185">Reference proteome</keyword>
<feature type="non-terminal residue" evidence="2">
    <location>
        <position position="1"/>
    </location>
</feature>
<evidence type="ECO:0000313" key="2">
    <source>
        <dbReference type="EMBL" id="MEQ2162322.1"/>
    </source>
</evidence>
<name>A0ABV0MTC1_9TELE</name>
<organism evidence="2 3">
    <name type="scientific">Goodea atripinnis</name>
    <dbReference type="NCBI Taxonomy" id="208336"/>
    <lineage>
        <taxon>Eukaryota</taxon>
        <taxon>Metazoa</taxon>
        <taxon>Chordata</taxon>
        <taxon>Craniata</taxon>
        <taxon>Vertebrata</taxon>
        <taxon>Euteleostomi</taxon>
        <taxon>Actinopterygii</taxon>
        <taxon>Neopterygii</taxon>
        <taxon>Teleostei</taxon>
        <taxon>Neoteleostei</taxon>
        <taxon>Acanthomorphata</taxon>
        <taxon>Ovalentaria</taxon>
        <taxon>Atherinomorphae</taxon>
        <taxon>Cyprinodontiformes</taxon>
        <taxon>Goodeidae</taxon>
        <taxon>Goodea</taxon>
    </lineage>
</organism>
<evidence type="ECO:0000313" key="3">
    <source>
        <dbReference type="Proteomes" id="UP001476798"/>
    </source>
</evidence>
<evidence type="ECO:0000259" key="1">
    <source>
        <dbReference type="Pfam" id="PF23220"/>
    </source>
</evidence>
<comment type="caution">
    <text evidence="2">The sequence shown here is derived from an EMBL/GenBank/DDBJ whole genome shotgun (WGS) entry which is preliminary data.</text>
</comment>
<proteinExistence type="predicted"/>
<dbReference type="EMBL" id="JAHRIO010011575">
    <property type="protein sequence ID" value="MEQ2162322.1"/>
    <property type="molecule type" value="Genomic_DNA"/>
</dbReference>
<dbReference type="Pfam" id="PF23220">
    <property type="entry name" value="HAT_Syf1_M"/>
    <property type="match status" value="1"/>
</dbReference>
<feature type="domain" description="Pre-mRNA-splicing factor SYF1 central HAT repeats" evidence="1">
    <location>
        <begin position="45"/>
        <end position="92"/>
    </location>
</feature>
<protein>
    <recommendedName>
        <fullName evidence="1">Pre-mRNA-splicing factor SYF1 central HAT repeats domain-containing protein</fullName>
    </recommendedName>
</protein>
<gene>
    <name evidence="2" type="ORF">GOODEAATRI_018522</name>
</gene>
<reference evidence="2 3" key="1">
    <citation type="submission" date="2021-06" db="EMBL/GenBank/DDBJ databases">
        <authorList>
            <person name="Palmer J.M."/>
        </authorList>
    </citation>
    <scope>NUCLEOTIDE SEQUENCE [LARGE SCALE GENOMIC DNA]</scope>
    <source>
        <strain evidence="2 3">GA_2019</strain>
        <tissue evidence="2">Muscle</tissue>
    </source>
</reference>